<organism evidence="3 4">
    <name type="scientific">Momordica charantia</name>
    <name type="common">Bitter gourd</name>
    <name type="synonym">Balsam pear</name>
    <dbReference type="NCBI Taxonomy" id="3673"/>
    <lineage>
        <taxon>Eukaryota</taxon>
        <taxon>Viridiplantae</taxon>
        <taxon>Streptophyta</taxon>
        <taxon>Embryophyta</taxon>
        <taxon>Tracheophyta</taxon>
        <taxon>Spermatophyta</taxon>
        <taxon>Magnoliopsida</taxon>
        <taxon>eudicotyledons</taxon>
        <taxon>Gunneridae</taxon>
        <taxon>Pentapetalae</taxon>
        <taxon>rosids</taxon>
        <taxon>fabids</taxon>
        <taxon>Cucurbitales</taxon>
        <taxon>Cucurbitaceae</taxon>
        <taxon>Momordiceae</taxon>
        <taxon>Momordica</taxon>
    </lineage>
</organism>
<sequence>MGDGGVACIPLQQQQQHIMETFPIPSEKMLCAAKNNGFNSKSSVKFSGAERKQKMKVKKEELVVKDVELGRTESGSDKPGKSSREVGHAENGADNAQKDEVEEGELGTLKWSRVEVENGEFVPEKSRRGGTENSEKWRKAEIEKGEHVRGKWRRGDIEKGEIVSEKSRKSEAENRSRRLAKDEIERGEFIPDRWEKGDTGKDDFRYSRTRRYESDKDRGWKSVREPTPPIVKYSTDDVTRRKELNRSGSQHSKSTSRWESGQDRGSRYSSKALNDELTHRTDYSDGKNFGKDYSSSNRLKRYSLESDNFERKHYGDYGDYAGSKSRRLSEDTNRAGHSDHYSSRPLERSCKNSSSSRVSSSDKFSSRHYESSSTSSREAYNRHGHSPGHSDRSPRDKARYYDHRDRSPAHRDRSPYIGEKSPYGRDKSPYGRDKSPYDRSRQYDHRYRSPHAERSPQDRARCHGRRDRTPNYLERSPLDRSRCNNHRETSRKGKGSEKNSLLNGSRTREDKTTPRDLDGRESIVIAKESCDEINVHHANGSLEMVTDCKSYEGEESQSPNQACKELSHVDGVPEELPSMEEDMDICDTPPHAPLLTDTSTGKWFYLDYYGVERGPTRLYDLKALVEEGSLMPDHFIKHLDSDRWVTVENAVSPLVTINFPSIVSDSVTQLVSPPEAPGNVLADAIDTGQLNIQSGDSEHNQIPSRAPILCSDEVVDTSEPLGDLHIDERIGALLEDITVIPGRELETIAEVLQMTFDGEQWERLAISEGFSGNEDHVDEQLDQRTDDVLEFTDFATTDDAGSKTCVSFDQDFGIDAADLTSGPWSCKGGDWRRNDESAQERNARKKLVLNDGFPLCQMSKSGYEDPRWHQKDELYYPSQSRRLDLPPWAFTCLDDRNECGSITRPVQNKPALTVRGTKGTMLPVIRINACVVKDHGSFVSEPRMKVRSKGQHSRSSRPFSANSDGKRSSADSDSQSRIARGVGSESSLKTTASISIPKDRVCSYDDLQLHLGDWYYLDGTGHECGPSSFSELQLLVDRGVIQKHSSVFRKFDRVWVPVTSLAECSESVRKIQREKTPSLGETTKNPVSVSGATSLGGLITNSSVFHELHPQFVGYTRGKLHEFVMKSYKSREFAAAINDVLDPWINAKQPKKEIEKTVHWKSDGNLRAAKRARVLVDDSEDDYEVDDDLLHQHQKDEIAFEDLCGDATFDGEGCTSLEEDSWGFLDGHILARIFHFLQSDLKSLSFASVTCKHWRSAVRFYKDISRQVDLSSLGPNCTNSTFMNIMSAYNKEKVNFIILVGCINITAVVLEEILGMFPQLASIDVRGCSQFNDLSSKYPNVIWVKRSLNGAKNNEETHSKMRSLKHITDKYSSLSKIKSLSSNVDDFGELKEYFESVDKRESANQLFRRSLYKRSKVFDARRSSTIVSRDARMRQWSIKKSEVGYKRMVEFLASSLKEIMKDNTFEFFVPKVAEIQDRIRNGYYIRRGLGSVKEDISRMCRDAIKAKSRGAGDMNHIITLFIQLATRLEKKSKLRLEKDEVNSWEDDSSSRLGPSAASKYKRRLSKLATERKYTNRSNGSIFANGVSDHGEYASDREIRRRLSRLNKKSIGSESETSDDFDRSSGEGKSDSENSVSDTESDREFSSGRLGESRGDKCFILEEAFDSTMDEREWGARMTKASLVPPVTRKYELIDEYVVIADEEEVRRKMRVSLPDDYVEKLNAQKNGAEELDMGLPEVKDYKPRKKIGEEVIEQEVYGIDPYTHNLLLDSVPEELDWPLMDRHLFIEDVLLRTLNKQAIHFTGTGSTPMVYPLQPVVEEIEKVAAEECDIRTMRLCQGILKAIHSRPEDKYVAYRKGLGVVCNKQEGFTEDDFVVEFLGEVYPVWKWYEKQDGIRSLQKNDKDPAPEFYNINLERPKGDGDGYDLVVVDAMHKANYASRICHSCRPNCEAKVTAVDGHYQIGIYTLRKIQYGEEITFDYNSVTESKEEYEASVCLCGSHVCRGSYLNLTGDGAFQKVLEEWHGLLDCHQLMLEACELNSVSEEDYLDLSRAGLGSCLLEGLPDWLVAYSARVVRFINFERTKLPEEILAHNLEEKRKYFSEICLDVEKSDAEVQAEGVNNQRLYNLAVTLDKVRYVMRCIFGDPKNAPPPLKKLTPEETVSYLWKGEGSLVEELLQSMDSYVEEDLISDLKSKIRAHDPSGSDDIRKELQQSLLWLRDEVRNIPCTYKSRNDAAADLIHIYAFTKNFFRIQEYKAVTSPPVYISSLDLGPKYFDKLGTGFQEYCKTYGQNYCLGQLIFWHNQQNIDPDCSLAKASRGCLSLPEISSFYAKVHQKPSRQRVYGPKTVKFMLSRMEKQPQRPWPKDRIWSFKSSPQVIGSPMLDTVLNNSPLEKDLVHWLKHRTPIFQGMWDR</sequence>
<feature type="compositionally biased region" description="Basic and acidic residues" evidence="1">
    <location>
        <begin position="388"/>
        <end position="414"/>
    </location>
</feature>
<reference evidence="4" key="1">
    <citation type="submission" date="2025-08" db="UniProtKB">
        <authorList>
            <consortium name="RefSeq"/>
        </authorList>
    </citation>
    <scope>IDENTIFICATION</scope>
    <source>
        <strain evidence="4">OHB3-1</strain>
    </source>
</reference>
<dbReference type="Pfam" id="PF00856">
    <property type="entry name" value="SET"/>
    <property type="match status" value="1"/>
</dbReference>
<dbReference type="InterPro" id="IPR057851">
    <property type="entry name" value="ATXR3_GYF"/>
</dbReference>
<feature type="compositionally biased region" description="Basic and acidic residues" evidence="1">
    <location>
        <begin position="476"/>
        <end position="497"/>
    </location>
</feature>
<feature type="compositionally biased region" description="Polar residues" evidence="1">
    <location>
        <begin position="246"/>
        <end position="259"/>
    </location>
</feature>
<dbReference type="OrthoDB" id="308383at2759"/>
<dbReference type="SUPFAM" id="SSF82199">
    <property type="entry name" value="SET domain"/>
    <property type="match status" value="1"/>
</dbReference>
<feature type="compositionally biased region" description="Low complexity" evidence="1">
    <location>
        <begin position="351"/>
        <end position="363"/>
    </location>
</feature>
<gene>
    <name evidence="4" type="primary">LOC111007749</name>
</gene>
<evidence type="ECO:0000313" key="3">
    <source>
        <dbReference type="Proteomes" id="UP000504603"/>
    </source>
</evidence>
<feature type="compositionally biased region" description="Basic and acidic residues" evidence="1">
    <location>
        <begin position="273"/>
        <end position="290"/>
    </location>
</feature>
<feature type="region of interest" description="Disordered" evidence="1">
    <location>
        <begin position="941"/>
        <end position="984"/>
    </location>
</feature>
<name>A0A6J1C2D3_MOMCH</name>
<feature type="domain" description="SET" evidence="2">
    <location>
        <begin position="1845"/>
        <end position="1980"/>
    </location>
</feature>
<feature type="region of interest" description="Disordered" evidence="1">
    <location>
        <begin position="1606"/>
        <end position="1650"/>
    </location>
</feature>
<dbReference type="CDD" id="cd10531">
    <property type="entry name" value="SET_SETD2-like"/>
    <property type="match status" value="1"/>
</dbReference>
<evidence type="ECO:0000259" key="2">
    <source>
        <dbReference type="PROSITE" id="PS50280"/>
    </source>
</evidence>
<keyword evidence="3" id="KW-1185">Reference proteome</keyword>
<feature type="compositionally biased region" description="Basic and acidic residues" evidence="1">
    <location>
        <begin position="112"/>
        <end position="224"/>
    </location>
</feature>
<dbReference type="InterPro" id="IPR001214">
    <property type="entry name" value="SET_dom"/>
</dbReference>
<feature type="compositionally biased region" description="Basic and acidic residues" evidence="1">
    <location>
        <begin position="234"/>
        <end position="245"/>
    </location>
</feature>
<dbReference type="KEGG" id="mcha:111007749"/>
<protein>
    <submittedName>
        <fullName evidence="4">Histone-lysine N-methyltransferase ATXR3</fullName>
    </submittedName>
</protein>
<dbReference type="PANTHER" id="PTHR46655">
    <property type="entry name" value="HISTONE-LYSINE N-METHYLTRANSFERASE ATXR3"/>
    <property type="match status" value="1"/>
</dbReference>
<proteinExistence type="predicted"/>
<dbReference type="InterPro" id="IPR032675">
    <property type="entry name" value="LRR_dom_sf"/>
</dbReference>
<dbReference type="SMART" id="SM00317">
    <property type="entry name" value="SET"/>
    <property type="match status" value="1"/>
</dbReference>
<evidence type="ECO:0000313" key="4">
    <source>
        <dbReference type="RefSeq" id="XP_022135910.1"/>
    </source>
</evidence>
<dbReference type="Gene3D" id="3.80.10.10">
    <property type="entry name" value="Ribonuclease Inhibitor"/>
    <property type="match status" value="1"/>
</dbReference>
<feature type="compositionally biased region" description="Basic and acidic residues" evidence="1">
    <location>
        <begin position="422"/>
        <end position="461"/>
    </location>
</feature>
<dbReference type="Pfam" id="PF25531">
    <property type="entry name" value="GYF_ATXR3"/>
    <property type="match status" value="2"/>
</dbReference>
<feature type="compositionally biased region" description="Basic and acidic residues" evidence="1">
    <location>
        <begin position="302"/>
        <end position="316"/>
    </location>
</feature>
<dbReference type="InterPro" id="IPR036047">
    <property type="entry name" value="F-box-like_dom_sf"/>
</dbReference>
<dbReference type="GeneID" id="111007749"/>
<feature type="compositionally biased region" description="Basic and acidic residues" evidence="1">
    <location>
        <begin position="48"/>
        <end position="88"/>
    </location>
</feature>
<feature type="region of interest" description="Disordered" evidence="1">
    <location>
        <begin position="38"/>
        <end position="520"/>
    </location>
</feature>
<accession>A0A6J1C2D3</accession>
<dbReference type="RefSeq" id="XP_022135910.1">
    <property type="nucleotide sequence ID" value="XM_022280218.1"/>
</dbReference>
<dbReference type="PROSITE" id="PS50280">
    <property type="entry name" value="SET"/>
    <property type="match status" value="1"/>
</dbReference>
<feature type="compositionally biased region" description="Basic and acidic residues" evidence="1">
    <location>
        <begin position="1619"/>
        <end position="1631"/>
    </location>
</feature>
<feature type="compositionally biased region" description="Basic residues" evidence="1">
    <location>
        <begin position="945"/>
        <end position="955"/>
    </location>
</feature>
<feature type="compositionally biased region" description="Basic and acidic residues" evidence="1">
    <location>
        <begin position="1639"/>
        <end position="1650"/>
    </location>
</feature>
<feature type="compositionally biased region" description="Basic and acidic residues" evidence="1">
    <location>
        <begin position="327"/>
        <end position="350"/>
    </location>
</feature>
<dbReference type="SUPFAM" id="SSF81383">
    <property type="entry name" value="F-box domain"/>
    <property type="match status" value="1"/>
</dbReference>
<feature type="compositionally biased region" description="Basic and acidic residues" evidence="1">
    <location>
        <begin position="506"/>
        <end position="520"/>
    </location>
</feature>
<dbReference type="Proteomes" id="UP000504603">
    <property type="component" value="Unplaced"/>
</dbReference>
<evidence type="ECO:0000256" key="1">
    <source>
        <dbReference type="SAM" id="MobiDB-lite"/>
    </source>
</evidence>
<dbReference type="Gene3D" id="2.170.270.10">
    <property type="entry name" value="SET domain"/>
    <property type="match status" value="1"/>
</dbReference>
<dbReference type="Pfam" id="PF19633">
    <property type="entry name" value="SDG2_C"/>
    <property type="match status" value="1"/>
</dbReference>
<dbReference type="InterPro" id="IPR045606">
    <property type="entry name" value="ATXR3_C"/>
</dbReference>
<dbReference type="InterPro" id="IPR046341">
    <property type="entry name" value="SET_dom_sf"/>
</dbReference>
<dbReference type="PANTHER" id="PTHR46655:SF1">
    <property type="entry name" value="HISTONE-LYSINE N-METHYLTRANSFERASE ATXR3"/>
    <property type="match status" value="1"/>
</dbReference>